<dbReference type="PROSITE" id="PS00924">
    <property type="entry name" value="ASP_GLU_RACEMASE_2"/>
    <property type="match status" value="1"/>
</dbReference>
<evidence type="ECO:0000256" key="2">
    <source>
        <dbReference type="ARBA" id="ARBA00023235"/>
    </source>
</evidence>
<dbReference type="RefSeq" id="WP_204891604.1">
    <property type="nucleotide sequence ID" value="NZ_JBHUFW010000002.1"/>
</dbReference>
<evidence type="ECO:0000256" key="1">
    <source>
        <dbReference type="ARBA" id="ARBA00007847"/>
    </source>
</evidence>
<dbReference type="PANTHER" id="PTHR21198:SF7">
    <property type="entry name" value="ASPARTATE-GLUTAMATE RACEMASE FAMILY"/>
    <property type="match status" value="1"/>
</dbReference>
<accession>A0ABW4QCP4</accession>
<sequence length="232" mass="25758">MPKLGMVGGTGPESTVEYYQAIIKRYQDKTGNPEELPEFLIHSINMYKIFDLVDSGEEGELVAYLAAAVQDLQKAGADFAVLAANTPHIVFEEVRQETGVPMISIVEETFREADRLNLGNVGLIGTKFTMENDFFKEPFLANGKKLVVPNGDEQDYIHEKIVDELEKGIVKPETKDEFLNIISRMVEEDGIDGIILGCTELPMLIKPEDTKIRQLDTLEIHAAAIAEAMVGE</sequence>
<keyword evidence="2" id="KW-0413">Isomerase</keyword>
<dbReference type="Proteomes" id="UP001597273">
    <property type="component" value="Unassembled WGS sequence"/>
</dbReference>
<dbReference type="EMBL" id="JBHUFW010000002">
    <property type="protein sequence ID" value="MFD1861369.1"/>
    <property type="molecule type" value="Genomic_DNA"/>
</dbReference>
<gene>
    <name evidence="3" type="ORF">ACFSDB_00440</name>
</gene>
<dbReference type="Gene3D" id="3.40.50.1860">
    <property type="match status" value="2"/>
</dbReference>
<name>A0ABW4QCP4_9BACL</name>
<organism evidence="3 4">
    <name type="scientific">Planococcus chinensis</name>
    <dbReference type="NCBI Taxonomy" id="272917"/>
    <lineage>
        <taxon>Bacteria</taxon>
        <taxon>Bacillati</taxon>
        <taxon>Bacillota</taxon>
        <taxon>Bacilli</taxon>
        <taxon>Bacillales</taxon>
        <taxon>Caryophanaceae</taxon>
        <taxon>Planococcus</taxon>
    </lineage>
</organism>
<dbReference type="InterPro" id="IPR015942">
    <property type="entry name" value="Asp/Glu/hydantoin_racemase"/>
</dbReference>
<evidence type="ECO:0000313" key="3">
    <source>
        <dbReference type="EMBL" id="MFD1861369.1"/>
    </source>
</evidence>
<reference evidence="4" key="1">
    <citation type="journal article" date="2019" name="Int. J. Syst. Evol. Microbiol.">
        <title>The Global Catalogue of Microorganisms (GCM) 10K type strain sequencing project: providing services to taxonomists for standard genome sequencing and annotation.</title>
        <authorList>
            <consortium name="The Broad Institute Genomics Platform"/>
            <consortium name="The Broad Institute Genome Sequencing Center for Infectious Disease"/>
            <person name="Wu L."/>
            <person name="Ma J."/>
        </authorList>
    </citation>
    <scope>NUCLEOTIDE SEQUENCE [LARGE SCALE GENOMIC DNA]</scope>
    <source>
        <strain evidence="4">CGMCC 1.15475</strain>
    </source>
</reference>
<dbReference type="InterPro" id="IPR001920">
    <property type="entry name" value="Asp/Glu_race"/>
</dbReference>
<evidence type="ECO:0000313" key="4">
    <source>
        <dbReference type="Proteomes" id="UP001597273"/>
    </source>
</evidence>
<dbReference type="InterPro" id="IPR033134">
    <property type="entry name" value="Asp/Glu_racemase_AS_2"/>
</dbReference>
<dbReference type="SUPFAM" id="SSF53681">
    <property type="entry name" value="Aspartate/glutamate racemase"/>
    <property type="match status" value="2"/>
</dbReference>
<dbReference type="Pfam" id="PF01177">
    <property type="entry name" value="Asp_Glu_race"/>
    <property type="match status" value="1"/>
</dbReference>
<comment type="similarity">
    <text evidence="1">Belongs to the aspartate/glutamate racemases family.</text>
</comment>
<proteinExistence type="inferred from homology"/>
<comment type="caution">
    <text evidence="3">The sequence shown here is derived from an EMBL/GenBank/DDBJ whole genome shotgun (WGS) entry which is preliminary data.</text>
</comment>
<dbReference type="PANTHER" id="PTHR21198">
    <property type="entry name" value="GLUTAMATE RACEMASE"/>
    <property type="match status" value="1"/>
</dbReference>
<protein>
    <submittedName>
        <fullName evidence="3">Aspartate/glutamate racemase family protein</fullName>
    </submittedName>
</protein>
<dbReference type="InterPro" id="IPR004380">
    <property type="entry name" value="Asp_race"/>
</dbReference>
<keyword evidence="4" id="KW-1185">Reference proteome</keyword>
<dbReference type="NCBIfam" id="TIGR00035">
    <property type="entry name" value="asp_race"/>
    <property type="match status" value="1"/>
</dbReference>